<keyword evidence="2" id="KW-1185">Reference proteome</keyword>
<proteinExistence type="predicted"/>
<organism evidence="1 2">
    <name type="scientific">Racocetra fulgida</name>
    <dbReference type="NCBI Taxonomy" id="60492"/>
    <lineage>
        <taxon>Eukaryota</taxon>
        <taxon>Fungi</taxon>
        <taxon>Fungi incertae sedis</taxon>
        <taxon>Mucoromycota</taxon>
        <taxon>Glomeromycotina</taxon>
        <taxon>Glomeromycetes</taxon>
        <taxon>Diversisporales</taxon>
        <taxon>Gigasporaceae</taxon>
        <taxon>Racocetra</taxon>
    </lineage>
</organism>
<name>A0A9N9P662_9GLOM</name>
<protein>
    <submittedName>
        <fullName evidence="1">2295_t:CDS:1</fullName>
    </submittedName>
</protein>
<dbReference type="AlphaFoldDB" id="A0A9N9P662"/>
<feature type="non-terminal residue" evidence="1">
    <location>
        <position position="1"/>
    </location>
</feature>
<reference evidence="1" key="1">
    <citation type="submission" date="2021-06" db="EMBL/GenBank/DDBJ databases">
        <authorList>
            <person name="Kallberg Y."/>
            <person name="Tangrot J."/>
            <person name="Rosling A."/>
        </authorList>
    </citation>
    <scope>NUCLEOTIDE SEQUENCE</scope>
    <source>
        <strain evidence="1">IN212</strain>
    </source>
</reference>
<feature type="non-terminal residue" evidence="1">
    <location>
        <position position="51"/>
    </location>
</feature>
<evidence type="ECO:0000313" key="2">
    <source>
        <dbReference type="Proteomes" id="UP000789396"/>
    </source>
</evidence>
<evidence type="ECO:0000313" key="1">
    <source>
        <dbReference type="EMBL" id="CAG8787809.1"/>
    </source>
</evidence>
<comment type="caution">
    <text evidence="1">The sequence shown here is derived from an EMBL/GenBank/DDBJ whole genome shotgun (WGS) entry which is preliminary data.</text>
</comment>
<gene>
    <name evidence="1" type="ORF">RFULGI_LOCUS16429</name>
</gene>
<dbReference type="Proteomes" id="UP000789396">
    <property type="component" value="Unassembled WGS sequence"/>
</dbReference>
<accession>A0A9N9P662</accession>
<dbReference type="EMBL" id="CAJVPZ010058262">
    <property type="protein sequence ID" value="CAG8787809.1"/>
    <property type="molecule type" value="Genomic_DNA"/>
</dbReference>
<sequence>GDKADHKLAKEWEREYISKVISTNIDNTHSESTIRVNNGLLNQNDQNKVLT</sequence>